<dbReference type="eggNOG" id="COG0287">
    <property type="taxonomic scope" value="Bacteria"/>
</dbReference>
<dbReference type="Proteomes" id="UP000000496">
    <property type="component" value="Chromosome gsn.131"/>
</dbReference>
<dbReference type="Pfam" id="PF20463">
    <property type="entry name" value="PDH_C"/>
    <property type="match status" value="1"/>
</dbReference>
<dbReference type="AlphaFoldDB" id="F8L8F1"/>
<keyword evidence="1 3" id="KW-0560">Oxidoreductase</keyword>
<evidence type="ECO:0000313" key="3">
    <source>
        <dbReference type="EMBL" id="CCB89074.1"/>
    </source>
</evidence>
<dbReference type="InterPro" id="IPR050812">
    <property type="entry name" value="Preph/Arog_dehydrog"/>
</dbReference>
<dbReference type="RefSeq" id="WP_013943541.1">
    <property type="nucleotide sequence ID" value="NC_015713.1"/>
</dbReference>
<dbReference type="InterPro" id="IPR003099">
    <property type="entry name" value="Prephen_DH"/>
</dbReference>
<reference evidence="3 4" key="2">
    <citation type="journal article" date="2011" name="Mol. Biol. Evol.">
        <title>Unity in variety--the pan-genome of the Chlamydiae.</title>
        <authorList>
            <person name="Collingro A."/>
            <person name="Tischler P."/>
            <person name="Weinmaier T."/>
            <person name="Penz T."/>
            <person name="Heinz E."/>
            <person name="Brunham R.C."/>
            <person name="Read T.D."/>
            <person name="Bavoil P.M."/>
            <person name="Sachse K."/>
            <person name="Kahane S."/>
            <person name="Friedman M.G."/>
            <person name="Rattei T."/>
            <person name="Myers G.S."/>
            <person name="Horn M."/>
        </authorList>
    </citation>
    <scope>NUCLEOTIDE SEQUENCE [LARGE SCALE GENOMIC DNA]</scope>
    <source>
        <strain evidence="4">ATCC VR-1471 / Z</strain>
    </source>
</reference>
<keyword evidence="4" id="KW-1185">Reference proteome</keyword>
<feature type="domain" description="Prephenate/arogenate dehydrogenase" evidence="2">
    <location>
        <begin position="4"/>
        <end position="263"/>
    </location>
</feature>
<name>F8L8F1_SIMNZ</name>
<dbReference type="GO" id="GO:0006571">
    <property type="term" value="P:tyrosine biosynthetic process"/>
    <property type="evidence" value="ECO:0007669"/>
    <property type="project" value="InterPro"/>
</dbReference>
<sequence length="275" mass="31376">MNINTIGIIGGKGKMGRLFEPIFKRYAKKVLLSDMTSNEKIAKESDVLVFTVPIASTIEVIESLLPLIRKDQLLLDFTSIKEKPCEAMLKSSASVIGMHPMFGPSVQTLEGQTVVLCPVRPDEWLDWIVDLLRKEKATVIQTTPEKHDRMMAVVQCLVHFTSLLFSKTMKEEGINPEELFQYASPVYRMQLYIAGRIANQSAELYRDIQFQNPAFEKTLENMTESFETMKSTILKHDGDKFEETFKEIQDFLGPEILDEGQTMTNMFIKLMRSSC</sequence>
<evidence type="ECO:0000256" key="1">
    <source>
        <dbReference type="ARBA" id="ARBA00023002"/>
    </source>
</evidence>
<protein>
    <submittedName>
        <fullName evidence="3">Putative arogenate/prephenate dehydrogenase</fullName>
        <ecNumber evidence="3">1.3.1.-</ecNumber>
    </submittedName>
</protein>
<dbReference type="PANTHER" id="PTHR21363">
    <property type="entry name" value="PREPHENATE DEHYDROGENASE"/>
    <property type="match status" value="1"/>
</dbReference>
<organism evidence="3 4">
    <name type="scientific">Simkania negevensis (strain ATCC VR-1471 / DSM 27360 / Z)</name>
    <dbReference type="NCBI Taxonomy" id="331113"/>
    <lineage>
        <taxon>Bacteria</taxon>
        <taxon>Pseudomonadati</taxon>
        <taxon>Chlamydiota</taxon>
        <taxon>Chlamydiia</taxon>
        <taxon>Parachlamydiales</taxon>
        <taxon>Simkaniaceae</taxon>
        <taxon>Simkania</taxon>
    </lineage>
</organism>
<dbReference type="InterPro" id="IPR046826">
    <property type="entry name" value="PDH_N"/>
</dbReference>
<dbReference type="GO" id="GO:0070403">
    <property type="term" value="F:NAD+ binding"/>
    <property type="evidence" value="ECO:0007669"/>
    <property type="project" value="InterPro"/>
</dbReference>
<dbReference type="EMBL" id="FR872582">
    <property type="protein sequence ID" value="CCB89074.1"/>
    <property type="molecule type" value="Genomic_DNA"/>
</dbReference>
<dbReference type="KEGG" id="sng:SNE_A11970"/>
<dbReference type="STRING" id="331113.SNE_A11970"/>
<dbReference type="GO" id="GO:0004665">
    <property type="term" value="F:prephenate dehydrogenase (NADP+) activity"/>
    <property type="evidence" value="ECO:0007669"/>
    <property type="project" value="InterPro"/>
</dbReference>
<dbReference type="SUPFAM" id="SSF51735">
    <property type="entry name" value="NAD(P)-binding Rossmann-fold domains"/>
    <property type="match status" value="1"/>
</dbReference>
<dbReference type="Gene3D" id="1.10.3660.10">
    <property type="entry name" value="6-phosphogluconate dehydrogenase C-terminal like domain"/>
    <property type="match status" value="1"/>
</dbReference>
<evidence type="ECO:0000259" key="2">
    <source>
        <dbReference type="PROSITE" id="PS51176"/>
    </source>
</evidence>
<evidence type="ECO:0000313" key="4">
    <source>
        <dbReference type="Proteomes" id="UP000000496"/>
    </source>
</evidence>
<proteinExistence type="predicted"/>
<dbReference type="PROSITE" id="PS51176">
    <property type="entry name" value="PDH_ADH"/>
    <property type="match status" value="1"/>
</dbReference>
<reference key="1">
    <citation type="journal article" date="2011" name="Mol. Biol. Evol.">
        <title>Unity in variety -- the pan-genome of the Chlamydiae.</title>
        <authorList>
            <person name="Collingro A."/>
            <person name="Tischler P."/>
            <person name="Weinmaier T."/>
            <person name="Penz T."/>
            <person name="Heinz E."/>
            <person name="Brunham R.C."/>
            <person name="Read T.D."/>
            <person name="Bavoil P.M."/>
            <person name="Sachse K."/>
            <person name="Kahane S."/>
            <person name="Friedman M.G."/>
            <person name="Rattei T."/>
            <person name="Myers G.S.A."/>
            <person name="Horn M."/>
        </authorList>
    </citation>
    <scope>NUCLEOTIDE SEQUENCE</scope>
    <source>
        <strain>Z</strain>
    </source>
</reference>
<dbReference type="EC" id="1.3.1.-" evidence="3"/>
<dbReference type="InterPro" id="IPR008927">
    <property type="entry name" value="6-PGluconate_DH-like_C_sf"/>
</dbReference>
<dbReference type="InterPro" id="IPR046825">
    <property type="entry name" value="PDH_C"/>
</dbReference>
<dbReference type="GO" id="GO:0008977">
    <property type="term" value="F:prephenate dehydrogenase (NAD+) activity"/>
    <property type="evidence" value="ECO:0007669"/>
    <property type="project" value="InterPro"/>
</dbReference>
<gene>
    <name evidence="3" type="ordered locus">SNE_A11970</name>
</gene>
<dbReference type="OrthoDB" id="1522519at2"/>
<dbReference type="HOGENOM" id="CLU_036672_1_1_0"/>
<dbReference type="Pfam" id="PF02153">
    <property type="entry name" value="PDH_N"/>
    <property type="match status" value="1"/>
</dbReference>
<dbReference type="SUPFAM" id="SSF48179">
    <property type="entry name" value="6-phosphogluconate dehydrogenase C-terminal domain-like"/>
    <property type="match status" value="1"/>
</dbReference>
<accession>F8L8F1</accession>
<dbReference type="Gene3D" id="3.40.50.720">
    <property type="entry name" value="NAD(P)-binding Rossmann-like Domain"/>
    <property type="match status" value="1"/>
</dbReference>
<dbReference type="PANTHER" id="PTHR21363:SF0">
    <property type="entry name" value="PREPHENATE DEHYDROGENASE [NADP(+)]"/>
    <property type="match status" value="1"/>
</dbReference>
<dbReference type="InterPro" id="IPR036291">
    <property type="entry name" value="NAD(P)-bd_dom_sf"/>
</dbReference>